<evidence type="ECO:0000256" key="2">
    <source>
        <dbReference type="SAM" id="MobiDB-lite"/>
    </source>
</evidence>
<dbReference type="InterPro" id="IPR036514">
    <property type="entry name" value="SGNH_hydro_sf"/>
</dbReference>
<keyword evidence="6" id="KW-1185">Reference proteome</keyword>
<evidence type="ECO:0000259" key="3">
    <source>
        <dbReference type="Pfam" id="PF00561"/>
    </source>
</evidence>
<dbReference type="Proteomes" id="UP001642464">
    <property type="component" value="Unassembled WGS sequence"/>
</dbReference>
<evidence type="ECO:0000313" key="5">
    <source>
        <dbReference type="EMBL" id="CAK9001280.1"/>
    </source>
</evidence>
<dbReference type="Pfam" id="PF00561">
    <property type="entry name" value="Abhydrolase_1"/>
    <property type="match status" value="1"/>
</dbReference>
<dbReference type="EMBL" id="CAXAMM010003792">
    <property type="protein sequence ID" value="CAK9001280.1"/>
    <property type="molecule type" value="Genomic_DNA"/>
</dbReference>
<dbReference type="SUPFAM" id="SSF52266">
    <property type="entry name" value="SGNH hydrolase"/>
    <property type="match status" value="1"/>
</dbReference>
<accession>A0ABP0IFA0</accession>
<feature type="region of interest" description="Disordered" evidence="2">
    <location>
        <begin position="567"/>
        <end position="656"/>
    </location>
</feature>
<dbReference type="Gene3D" id="3.40.50.1110">
    <property type="entry name" value="SGNH hydrolase"/>
    <property type="match status" value="1"/>
</dbReference>
<feature type="compositionally biased region" description="Polar residues" evidence="2">
    <location>
        <begin position="642"/>
        <end position="656"/>
    </location>
</feature>
<evidence type="ECO:0000259" key="4">
    <source>
        <dbReference type="Pfam" id="PF13472"/>
    </source>
</evidence>
<dbReference type="PANTHER" id="PTHR32268:SF16">
    <property type="entry name" value="SERINE O-SUCCINYLTRANSFERASE"/>
    <property type="match status" value="1"/>
</dbReference>
<gene>
    <name evidence="5" type="ORF">SCF082_LOCUS6858</name>
</gene>
<dbReference type="NCBIfam" id="NF001209">
    <property type="entry name" value="PRK00175.1"/>
    <property type="match status" value="1"/>
</dbReference>
<dbReference type="Pfam" id="PF13472">
    <property type="entry name" value="Lipase_GDSL_2"/>
    <property type="match status" value="1"/>
</dbReference>
<reference evidence="5 6" key="1">
    <citation type="submission" date="2024-02" db="EMBL/GenBank/DDBJ databases">
        <authorList>
            <person name="Chen Y."/>
            <person name="Shah S."/>
            <person name="Dougan E. K."/>
            <person name="Thang M."/>
            <person name="Chan C."/>
        </authorList>
    </citation>
    <scope>NUCLEOTIDE SEQUENCE [LARGE SCALE GENOMIC DNA]</scope>
</reference>
<proteinExistence type="inferred from homology"/>
<comment type="similarity">
    <text evidence="1">Belongs to the AB hydrolase superfamily. MetX family.</text>
</comment>
<comment type="caution">
    <text evidence="5">The sequence shown here is derived from an EMBL/GenBank/DDBJ whole genome shotgun (WGS) entry which is preliminary data.</text>
</comment>
<dbReference type="InterPro" id="IPR029058">
    <property type="entry name" value="AB_hydrolase_fold"/>
</dbReference>
<feature type="compositionally biased region" description="Low complexity" evidence="2">
    <location>
        <begin position="621"/>
        <end position="641"/>
    </location>
</feature>
<feature type="non-terminal residue" evidence="5">
    <location>
        <position position="1"/>
    </location>
</feature>
<dbReference type="InterPro" id="IPR013830">
    <property type="entry name" value="SGNH_hydro"/>
</dbReference>
<evidence type="ECO:0000313" key="6">
    <source>
        <dbReference type="Proteomes" id="UP001642464"/>
    </source>
</evidence>
<organism evidence="5 6">
    <name type="scientific">Durusdinium trenchii</name>
    <dbReference type="NCBI Taxonomy" id="1381693"/>
    <lineage>
        <taxon>Eukaryota</taxon>
        <taxon>Sar</taxon>
        <taxon>Alveolata</taxon>
        <taxon>Dinophyceae</taxon>
        <taxon>Suessiales</taxon>
        <taxon>Symbiodiniaceae</taxon>
        <taxon>Durusdinium</taxon>
    </lineage>
</organism>
<evidence type="ECO:0000256" key="1">
    <source>
        <dbReference type="ARBA" id="ARBA00006886"/>
    </source>
</evidence>
<dbReference type="PANTHER" id="PTHR32268">
    <property type="entry name" value="HOMOSERINE O-ACETYLTRANSFERASE"/>
    <property type="match status" value="1"/>
</dbReference>
<feature type="domain" description="SGNH hydrolase-type esterase" evidence="4">
    <location>
        <begin position="680"/>
        <end position="852"/>
    </location>
</feature>
<dbReference type="NCBIfam" id="TIGR01392">
    <property type="entry name" value="homoserO_Ac_trn"/>
    <property type="match status" value="1"/>
</dbReference>
<feature type="compositionally biased region" description="Polar residues" evidence="2">
    <location>
        <begin position="588"/>
        <end position="620"/>
    </location>
</feature>
<dbReference type="Gene3D" id="3.40.50.1820">
    <property type="entry name" value="alpha/beta hydrolase"/>
    <property type="match status" value="1"/>
</dbReference>
<sequence>YHLFHRSAPFTFRNGEQIPELQIAYETWGHLNNKKDNVILLQCGMSASSHACSHARNPAPGWWEEYIGPGRPLDTNLFYVICTNNLGGCYGSSGPSAINSHTGQRYGSSFPRFEVQDQVAAQFVLLDHLGIDQVHACVGASLGGMQSVCAASMFPDRVRKFVSISACAKSFPGSIAFRHAQRQAIMSDPNWRGGDYYDGQLPANGLRLARQLGTITYRSGLEWQQRFGQSLAKGITKREGLKNEFMIENYLAHQGELAPHSQGADKSSLEFAAKISDRAMDGFSLEKPDRDHDGKPSLLEGLKEAMMPALVIGVQHDVLFPVWQQKEIADTLRKAGNKGVVYYELDSIYGHDSFLLDAVSIGPAVKGHLEQEPDGARHIWEELASSAVGFLQDRLFWGEEAEVERDRLKAMVKLVWSGRVNEAPETNFSEKRPYWNRPGFESAGAASDSDSRLELKKAVLELFGKSFTFCLVSKRQSSELLFARPSNTLLKYGDLWGWVVSTLFAQPGANLDARIAELLPEVEQLRKEPQSGGIWLGQLTGCHTNDLSRDLSLSHESTTEFKPTFDRVNVKGTGSTTHRSGHTTQRSGYPTQRSGYPTQRSGYTTQRSGYTTQRSGYYTQRSGYSARHGSHSGHSSSRSYSCIMQSRRSPRLGTSSSQVSLAISTVPPAPSNSGRDVILCIGDSLTAGKKGCRSYPSLLQRLLDEEGVQVKVHSSGVWGETSQDVLKRLPSALQSALAEGGRLAFVLVLAGTNDLLHSHPHQLDFRIPQIVNNIRAICETAANAAFFPHVGVLTLPPLASRNTARLKLNQQLRYFMAGYATQRGFSKRFLVDLESLNPDLAHDGVHFHDEGYMEFARRTRNAILPILQAEAASKSRLATKSWTGSYRTS</sequence>
<feature type="compositionally biased region" description="Low complexity" evidence="2">
    <location>
        <begin position="572"/>
        <end position="587"/>
    </location>
</feature>
<dbReference type="HAMAP" id="MF_00296">
    <property type="entry name" value="MetX_acyltransf"/>
    <property type="match status" value="1"/>
</dbReference>
<name>A0ABP0IFA0_9DINO</name>
<dbReference type="SUPFAM" id="SSF53474">
    <property type="entry name" value="alpha/beta-Hydrolases"/>
    <property type="match status" value="1"/>
</dbReference>
<dbReference type="InterPro" id="IPR000073">
    <property type="entry name" value="AB_hydrolase_1"/>
</dbReference>
<feature type="domain" description="AB hydrolase-1" evidence="3">
    <location>
        <begin position="60"/>
        <end position="356"/>
    </location>
</feature>
<protein>
    <submittedName>
        <fullName evidence="5">Serine O-succinyltransferase (SST)</fullName>
    </submittedName>
</protein>
<dbReference type="InterPro" id="IPR008220">
    <property type="entry name" value="HAT_MetX-like"/>
</dbReference>